<keyword evidence="8" id="KW-1185">Reference proteome</keyword>
<evidence type="ECO:0000259" key="6">
    <source>
        <dbReference type="Pfam" id="PF01266"/>
    </source>
</evidence>
<evidence type="ECO:0000256" key="3">
    <source>
        <dbReference type="ARBA" id="ARBA00022630"/>
    </source>
</evidence>
<dbReference type="InterPro" id="IPR006076">
    <property type="entry name" value="FAD-dep_OxRdtase"/>
</dbReference>
<dbReference type="SUPFAM" id="SSF51905">
    <property type="entry name" value="FAD/NAD(P)-binding domain"/>
    <property type="match status" value="1"/>
</dbReference>
<evidence type="ECO:0000256" key="1">
    <source>
        <dbReference type="ARBA" id="ARBA00001974"/>
    </source>
</evidence>
<dbReference type="RefSeq" id="WP_110827688.1">
    <property type="nucleotide sequence ID" value="NZ_BMQG01000020.1"/>
</dbReference>
<dbReference type="GO" id="GO:0016491">
    <property type="term" value="F:oxidoreductase activity"/>
    <property type="evidence" value="ECO:0007669"/>
    <property type="project" value="UniProtKB-KW"/>
</dbReference>
<keyword evidence="3" id="KW-0285">Flavoprotein</keyword>
<proteinExistence type="inferred from homology"/>
<feature type="domain" description="FAD dependent oxidoreductase" evidence="6">
    <location>
        <begin position="29"/>
        <end position="311"/>
    </location>
</feature>
<protein>
    <recommendedName>
        <fullName evidence="6">FAD dependent oxidoreductase domain-containing protein</fullName>
    </recommendedName>
</protein>
<evidence type="ECO:0000313" key="7">
    <source>
        <dbReference type="EMBL" id="GGM56895.1"/>
    </source>
</evidence>
<dbReference type="InterPro" id="IPR039651">
    <property type="entry name" value="FixC-like"/>
</dbReference>
<comment type="similarity">
    <text evidence="2">Belongs to the ETF-QO/FixC family.</text>
</comment>
<dbReference type="Gene3D" id="3.50.50.60">
    <property type="entry name" value="FAD/NAD(P)-binding domain"/>
    <property type="match status" value="1"/>
</dbReference>
<accession>A0A8H9GSG7</accession>
<dbReference type="Pfam" id="PF01266">
    <property type="entry name" value="DAO"/>
    <property type="match status" value="1"/>
</dbReference>
<keyword evidence="4" id="KW-0274">FAD</keyword>
<comment type="cofactor">
    <cofactor evidence="1">
        <name>FAD</name>
        <dbReference type="ChEBI" id="CHEBI:57692"/>
    </cofactor>
</comment>
<gene>
    <name evidence="7" type="ORF">GCM10008956_35850</name>
</gene>
<comment type="caution">
    <text evidence="7">The sequence shown here is derived from an EMBL/GenBank/DDBJ whole genome shotgun (WGS) entry which is preliminary data.</text>
</comment>
<name>A0A8H9GSG7_9DEIO</name>
<evidence type="ECO:0000313" key="8">
    <source>
        <dbReference type="Proteomes" id="UP000600547"/>
    </source>
</evidence>
<evidence type="ECO:0000256" key="5">
    <source>
        <dbReference type="ARBA" id="ARBA00023002"/>
    </source>
</evidence>
<dbReference type="PANTHER" id="PTHR43624:SF2">
    <property type="entry name" value="ELECTRON TRANSFER FLAVOPROTEIN-QUINONE OXIDOREDUCTASE YDIS-RELATED"/>
    <property type="match status" value="1"/>
</dbReference>
<keyword evidence="5" id="KW-0560">Oxidoreductase</keyword>
<dbReference type="Proteomes" id="UP000600547">
    <property type="component" value="Unassembled WGS sequence"/>
</dbReference>
<dbReference type="PANTHER" id="PTHR43624">
    <property type="entry name" value="ELECTRON TRANSFER FLAVOPROTEIN-QUINONE OXIDOREDUCTASE YDIS-RELATED"/>
    <property type="match status" value="1"/>
</dbReference>
<organism evidence="7 8">
    <name type="scientific">Deinococcus arenae</name>
    <dbReference type="NCBI Taxonomy" id="1452751"/>
    <lineage>
        <taxon>Bacteria</taxon>
        <taxon>Thermotogati</taxon>
        <taxon>Deinococcota</taxon>
        <taxon>Deinococci</taxon>
        <taxon>Deinococcales</taxon>
        <taxon>Deinococcaceae</taxon>
        <taxon>Deinococcus</taxon>
    </lineage>
</organism>
<dbReference type="AlphaFoldDB" id="A0A8H9GSG7"/>
<evidence type="ECO:0000256" key="4">
    <source>
        <dbReference type="ARBA" id="ARBA00022827"/>
    </source>
</evidence>
<dbReference type="EMBL" id="BMQG01000020">
    <property type="protein sequence ID" value="GGM56895.1"/>
    <property type="molecule type" value="Genomic_DNA"/>
</dbReference>
<dbReference type="Gene3D" id="3.30.9.10">
    <property type="entry name" value="D-Amino Acid Oxidase, subunit A, domain 2"/>
    <property type="match status" value="1"/>
</dbReference>
<reference evidence="8" key="1">
    <citation type="journal article" date="2019" name="Int. J. Syst. Evol. Microbiol.">
        <title>The Global Catalogue of Microorganisms (GCM) 10K type strain sequencing project: providing services to taxonomists for standard genome sequencing and annotation.</title>
        <authorList>
            <consortium name="The Broad Institute Genomics Platform"/>
            <consortium name="The Broad Institute Genome Sequencing Center for Infectious Disease"/>
            <person name="Wu L."/>
            <person name="Ma J."/>
        </authorList>
    </citation>
    <scope>NUCLEOTIDE SEQUENCE [LARGE SCALE GENOMIC DNA]</scope>
    <source>
        <strain evidence="8">JCM 31047</strain>
    </source>
</reference>
<evidence type="ECO:0000256" key="2">
    <source>
        <dbReference type="ARBA" id="ARBA00006796"/>
    </source>
</evidence>
<sequence length="387" mass="41410">MTSARPPGRVWAHVGQPFTPGTDPQAPYDVLILGAGRMGSALALTLTEHAPHLKTLLVEEGGLPNEDGATILAPGIWTTAHLPESQHGAARWTLERLRDLLGDDLQPRPYLTLHDQPAPNTQPTRDLLGAHPQSLALLDPEALPHARAHEAHTYRPGTLAQVAAQSAIRRGTDLLLNTSATPHPGGRVTLERLTVTNTHQVVTHDIHTIHAPLIVLATGAHAPAQAEHHLGVHTRHARAYRQTPHLAAPSTEAAPVLHARGLTLRPQHGAYTLIPPIHHRDPHGYAPQGGHLTGVPTGLRRETLEDLVGLMDALPPLATSDLHLGRSLADIPGAWLALPGGQPDATPTHQRLDDHTHLLLGGPHADTLGLWTADELARNIAGEVGRR</sequence>
<dbReference type="InterPro" id="IPR036188">
    <property type="entry name" value="FAD/NAD-bd_sf"/>
</dbReference>